<dbReference type="GO" id="GO:0009062">
    <property type="term" value="P:fatty acid catabolic process"/>
    <property type="evidence" value="ECO:0007669"/>
    <property type="project" value="InterPro"/>
</dbReference>
<comment type="caution">
    <text evidence="4">The sequence shown here is derived from an EMBL/GenBank/DDBJ whole genome shotgun (WGS) entry which is preliminary data.</text>
</comment>
<dbReference type="PANTHER" id="PTHR43296:SF2">
    <property type="entry name" value="PEROXISOMAL 2,4-DIENOYL-COA REDUCTASE [(3E)-ENOYL-COA-PRODUCING]"/>
    <property type="match status" value="1"/>
</dbReference>
<accession>A0A8J3ZDZ9</accession>
<keyword evidence="1" id="KW-0521">NADP</keyword>
<dbReference type="InterPro" id="IPR045017">
    <property type="entry name" value="DECR2-like"/>
</dbReference>
<evidence type="ECO:0000313" key="5">
    <source>
        <dbReference type="Proteomes" id="UP000612585"/>
    </source>
</evidence>
<evidence type="ECO:0000259" key="3">
    <source>
        <dbReference type="SMART" id="SM00822"/>
    </source>
</evidence>
<dbReference type="FunFam" id="3.40.50.720:FF:000084">
    <property type="entry name" value="Short-chain dehydrogenase reductase"/>
    <property type="match status" value="1"/>
</dbReference>
<proteinExistence type="predicted"/>
<protein>
    <submittedName>
        <fullName evidence="4">2,4-dienoyl-CoA reductase</fullName>
    </submittedName>
</protein>
<dbReference type="GO" id="GO:0008670">
    <property type="term" value="F:2,4-dienoyl-CoA reductase (NADPH) activity"/>
    <property type="evidence" value="ECO:0007669"/>
    <property type="project" value="InterPro"/>
</dbReference>
<dbReference type="InterPro" id="IPR057326">
    <property type="entry name" value="KR_dom"/>
</dbReference>
<evidence type="ECO:0000256" key="2">
    <source>
        <dbReference type="ARBA" id="ARBA00023002"/>
    </source>
</evidence>
<dbReference type="SUPFAM" id="SSF51735">
    <property type="entry name" value="NAD(P)-binding Rossmann-fold domains"/>
    <property type="match status" value="1"/>
</dbReference>
<dbReference type="RefSeq" id="WP_204007740.1">
    <property type="nucleotide sequence ID" value="NZ_BOPG01000076.1"/>
</dbReference>
<dbReference type="SMART" id="SM00822">
    <property type="entry name" value="PKS_KR"/>
    <property type="match status" value="1"/>
</dbReference>
<dbReference type="Pfam" id="PF13561">
    <property type="entry name" value="adh_short_C2"/>
    <property type="match status" value="1"/>
</dbReference>
<sequence length="263" mass="27469">MTDTFAPDLLGGAVAVVTGGASGIGRGIAERFRRHGCDVVITGREPGRLEEACATIDDGPGGRCDWYACDVRDEAGIAELAAFVRNRYGAATVLVNNAAGNFRMPAERMTQRAFRTVVDIDLVGTMLVTRAFVGAMIERSSGVVLNVVVPEAERGFPGYSHAGAAKAGIVSLTRSWAREWGPYGVRVNAIGPGPVRTAGVTTNMLGLSEEDSHRAFADSPQRIPLGRTGTPDDIALAATFLCSPAAGWITGANLTVDGGLHVA</sequence>
<evidence type="ECO:0000313" key="4">
    <source>
        <dbReference type="EMBL" id="GIJ62219.1"/>
    </source>
</evidence>
<dbReference type="EMBL" id="BOPG01000076">
    <property type="protein sequence ID" value="GIJ62219.1"/>
    <property type="molecule type" value="Genomic_DNA"/>
</dbReference>
<dbReference type="InterPro" id="IPR036291">
    <property type="entry name" value="NAD(P)-bd_dom_sf"/>
</dbReference>
<dbReference type="Proteomes" id="UP000612585">
    <property type="component" value="Unassembled WGS sequence"/>
</dbReference>
<dbReference type="InterPro" id="IPR002347">
    <property type="entry name" value="SDR_fam"/>
</dbReference>
<dbReference type="PRINTS" id="PR00081">
    <property type="entry name" value="GDHRDH"/>
</dbReference>
<gene>
    <name evidence="4" type="ORF">Vau01_097350</name>
</gene>
<name>A0A8J3ZDZ9_9ACTN</name>
<evidence type="ECO:0000256" key="1">
    <source>
        <dbReference type="ARBA" id="ARBA00022857"/>
    </source>
</evidence>
<feature type="domain" description="Ketoreductase" evidence="3">
    <location>
        <begin position="13"/>
        <end position="193"/>
    </location>
</feature>
<reference evidence="4" key="1">
    <citation type="submission" date="2021-01" db="EMBL/GenBank/DDBJ databases">
        <title>Whole genome shotgun sequence of Virgisporangium aurantiacum NBRC 16421.</title>
        <authorList>
            <person name="Komaki H."/>
            <person name="Tamura T."/>
        </authorList>
    </citation>
    <scope>NUCLEOTIDE SEQUENCE</scope>
    <source>
        <strain evidence="4">NBRC 16421</strain>
    </source>
</reference>
<dbReference type="Gene3D" id="3.40.50.720">
    <property type="entry name" value="NAD(P)-binding Rossmann-like Domain"/>
    <property type="match status" value="1"/>
</dbReference>
<keyword evidence="2" id="KW-0560">Oxidoreductase</keyword>
<keyword evidence="5" id="KW-1185">Reference proteome</keyword>
<organism evidence="4 5">
    <name type="scientific">Virgisporangium aurantiacum</name>
    <dbReference type="NCBI Taxonomy" id="175570"/>
    <lineage>
        <taxon>Bacteria</taxon>
        <taxon>Bacillati</taxon>
        <taxon>Actinomycetota</taxon>
        <taxon>Actinomycetes</taxon>
        <taxon>Micromonosporales</taxon>
        <taxon>Micromonosporaceae</taxon>
        <taxon>Virgisporangium</taxon>
    </lineage>
</organism>
<dbReference type="PANTHER" id="PTHR43296">
    <property type="entry name" value="PEROXISOMAL 2,4-DIENOYL-COA REDUCTASE"/>
    <property type="match status" value="1"/>
</dbReference>
<dbReference type="AlphaFoldDB" id="A0A8J3ZDZ9"/>